<organism evidence="1 2">
    <name type="scientific">Brenneria rubrifaciens</name>
    <dbReference type="NCBI Taxonomy" id="55213"/>
    <lineage>
        <taxon>Bacteria</taxon>
        <taxon>Pseudomonadati</taxon>
        <taxon>Pseudomonadota</taxon>
        <taxon>Gammaproteobacteria</taxon>
        <taxon>Enterobacterales</taxon>
        <taxon>Pectobacteriaceae</taxon>
        <taxon>Brenneria</taxon>
    </lineage>
</organism>
<dbReference type="AlphaFoldDB" id="A0A4P8R3S7"/>
<dbReference type="InterPro" id="IPR020127">
    <property type="entry name" value="Colicin-E5_imm"/>
</dbReference>
<dbReference type="KEGG" id="brb:EH207_09535"/>
<gene>
    <name evidence="1" type="ORF">EH207_09535</name>
</gene>
<accession>A0A4P8R3S7</accession>
<dbReference type="OrthoDB" id="7067632at2"/>
<evidence type="ECO:0000313" key="2">
    <source>
        <dbReference type="Proteomes" id="UP000299580"/>
    </source>
</evidence>
<sequence>MALTPKAAKEVCAEATKRNKFVWIVEGGHWLSPGYRPDSATRWDARPELEKANKIKENNELAIQNITEDASYGYNAFMITLSR</sequence>
<dbReference type="Gene3D" id="3.30.190.30">
    <property type="match status" value="1"/>
</dbReference>
<dbReference type="GO" id="GO:0030153">
    <property type="term" value="P:bacteriocin immunity"/>
    <property type="evidence" value="ECO:0007669"/>
    <property type="project" value="InterPro"/>
</dbReference>
<keyword evidence="2" id="KW-1185">Reference proteome</keyword>
<dbReference type="SUPFAM" id="SSF143469">
    <property type="entry name" value="ImmE5-like"/>
    <property type="match status" value="1"/>
</dbReference>
<protein>
    <submittedName>
        <fullName evidence="1">Colicin transporter</fullName>
    </submittedName>
</protein>
<evidence type="ECO:0000313" key="1">
    <source>
        <dbReference type="EMBL" id="QCR10324.1"/>
    </source>
</evidence>
<dbReference type="EMBL" id="CP034035">
    <property type="protein sequence ID" value="QCR10324.1"/>
    <property type="molecule type" value="Genomic_DNA"/>
</dbReference>
<dbReference type="InterPro" id="IPR037234">
    <property type="entry name" value="ImmE5_sf"/>
</dbReference>
<dbReference type="Proteomes" id="UP000299580">
    <property type="component" value="Chromosome"/>
</dbReference>
<reference evidence="1 2" key="1">
    <citation type="submission" date="2018-11" db="EMBL/GenBank/DDBJ databases">
        <title>Genome sequences of Brenneria nigrifluens and Brenneria rubrifaciens.</title>
        <authorList>
            <person name="Poret-Peterson A.T."/>
            <person name="McClean A.E."/>
            <person name="Kluepfel D.A."/>
        </authorList>
    </citation>
    <scope>NUCLEOTIDE SEQUENCE [LARGE SCALE GENOMIC DNA]</scope>
    <source>
        <strain evidence="1 2">6D370</strain>
    </source>
</reference>
<name>A0A4P8R3S7_9GAMM</name>
<proteinExistence type="predicted"/>
<dbReference type="Pfam" id="PF11480">
    <property type="entry name" value="ImmE5"/>
    <property type="match status" value="1"/>
</dbReference>